<dbReference type="Gene3D" id="1.10.490.50">
    <property type="entry name" value="Antibiotic binding domain of TipA-like multidrug resistance regulators"/>
    <property type="match status" value="1"/>
</dbReference>
<name>A0A1S2LY03_9BACI</name>
<evidence type="ECO:0000256" key="4">
    <source>
        <dbReference type="ARBA" id="ARBA00023163"/>
    </source>
</evidence>
<dbReference type="SUPFAM" id="SSF46955">
    <property type="entry name" value="Putative DNA-binding domain"/>
    <property type="match status" value="1"/>
</dbReference>
<dbReference type="InterPro" id="IPR012925">
    <property type="entry name" value="TipAS_dom"/>
</dbReference>
<dbReference type="Gene3D" id="1.10.1660.10">
    <property type="match status" value="1"/>
</dbReference>
<gene>
    <name evidence="6" type="ORF">BKP37_02420</name>
</gene>
<dbReference type="PANTHER" id="PTHR30204">
    <property type="entry name" value="REDOX-CYCLING DRUG-SENSING TRANSCRIPTIONAL ACTIVATOR SOXR"/>
    <property type="match status" value="1"/>
</dbReference>
<dbReference type="Proteomes" id="UP000179524">
    <property type="component" value="Unassembled WGS sequence"/>
</dbReference>
<keyword evidence="1" id="KW-0805">Transcription regulation</keyword>
<proteinExistence type="predicted"/>
<dbReference type="SUPFAM" id="SSF89082">
    <property type="entry name" value="Antibiotic binding domain of TipA-like multidrug resistance regulators"/>
    <property type="match status" value="1"/>
</dbReference>
<keyword evidence="7" id="KW-1185">Reference proteome</keyword>
<evidence type="ECO:0000256" key="3">
    <source>
        <dbReference type="ARBA" id="ARBA00023159"/>
    </source>
</evidence>
<dbReference type="InterPro" id="IPR009061">
    <property type="entry name" value="DNA-bd_dom_put_sf"/>
</dbReference>
<accession>A0A1S2LY03</accession>
<sequence>MEYTIQNLAQLAGVSTRTLRYYDEIGILKPARINSSGYRIYGQKEVDRLQQIMFYKALGICLERVKKIITSPSYDETEALKDHREQLLGKRKQLDVLIANVEKTIDSMEGRTMMIDKEKFEGFKQQLIDENEAKYGKEIREKYGNDMVNRSNEKLKNMKKEDYDEVSRLAIEVQETLEKAFKTGDPSGDSAQKTAELHKKWLMYYWSEYNKDAHAGLAQMYLDDERFKKYYEKKPGMTEFLRDAIFVYTGTMKKN</sequence>
<dbReference type="AlphaFoldDB" id="A0A1S2LY03"/>
<dbReference type="PROSITE" id="PS50937">
    <property type="entry name" value="HTH_MERR_2"/>
    <property type="match status" value="1"/>
</dbReference>
<keyword evidence="2" id="KW-0238">DNA-binding</keyword>
<protein>
    <submittedName>
        <fullName evidence="6">MerR family transcriptional regulator</fullName>
    </submittedName>
</protein>
<dbReference type="Pfam" id="PF07739">
    <property type="entry name" value="TipAS"/>
    <property type="match status" value="1"/>
</dbReference>
<evidence type="ECO:0000313" key="7">
    <source>
        <dbReference type="Proteomes" id="UP000179524"/>
    </source>
</evidence>
<keyword evidence="3" id="KW-0010">Activator</keyword>
<evidence type="ECO:0000256" key="2">
    <source>
        <dbReference type="ARBA" id="ARBA00023125"/>
    </source>
</evidence>
<dbReference type="RefSeq" id="WP_071308102.1">
    <property type="nucleotide sequence ID" value="NZ_MLQR01000001.1"/>
</dbReference>
<dbReference type="GO" id="GO:0003677">
    <property type="term" value="F:DNA binding"/>
    <property type="evidence" value="ECO:0007669"/>
    <property type="project" value="UniProtKB-KW"/>
</dbReference>
<organism evidence="6 7">
    <name type="scientific">Anaerobacillus alkalilacustris</name>
    <dbReference type="NCBI Taxonomy" id="393763"/>
    <lineage>
        <taxon>Bacteria</taxon>
        <taxon>Bacillati</taxon>
        <taxon>Bacillota</taxon>
        <taxon>Bacilli</taxon>
        <taxon>Bacillales</taxon>
        <taxon>Bacillaceae</taxon>
        <taxon>Anaerobacillus</taxon>
    </lineage>
</organism>
<evidence type="ECO:0000313" key="6">
    <source>
        <dbReference type="EMBL" id="OIJ17378.1"/>
    </source>
</evidence>
<evidence type="ECO:0000256" key="1">
    <source>
        <dbReference type="ARBA" id="ARBA00023015"/>
    </source>
</evidence>
<dbReference type="OrthoDB" id="9814833at2"/>
<dbReference type="Pfam" id="PF13411">
    <property type="entry name" value="MerR_1"/>
    <property type="match status" value="1"/>
</dbReference>
<dbReference type="InterPro" id="IPR000551">
    <property type="entry name" value="MerR-type_HTH_dom"/>
</dbReference>
<dbReference type="EMBL" id="MLQR01000001">
    <property type="protein sequence ID" value="OIJ17378.1"/>
    <property type="molecule type" value="Genomic_DNA"/>
</dbReference>
<feature type="domain" description="HTH merR-type" evidence="5">
    <location>
        <begin position="1"/>
        <end position="71"/>
    </location>
</feature>
<evidence type="ECO:0000259" key="5">
    <source>
        <dbReference type="PROSITE" id="PS50937"/>
    </source>
</evidence>
<comment type="caution">
    <text evidence="6">The sequence shown here is derived from an EMBL/GenBank/DDBJ whole genome shotgun (WGS) entry which is preliminary data.</text>
</comment>
<dbReference type="InterPro" id="IPR047057">
    <property type="entry name" value="MerR_fam"/>
</dbReference>
<dbReference type="PRINTS" id="PR00040">
    <property type="entry name" value="HTHMERR"/>
</dbReference>
<dbReference type="PANTHER" id="PTHR30204:SF90">
    <property type="entry name" value="HTH-TYPE TRANSCRIPTIONAL ACTIVATOR MTA"/>
    <property type="match status" value="1"/>
</dbReference>
<dbReference type="CDD" id="cd01106">
    <property type="entry name" value="HTH_TipAL-Mta"/>
    <property type="match status" value="1"/>
</dbReference>
<dbReference type="GO" id="GO:0003700">
    <property type="term" value="F:DNA-binding transcription factor activity"/>
    <property type="evidence" value="ECO:0007669"/>
    <property type="project" value="InterPro"/>
</dbReference>
<reference evidence="6 7" key="1">
    <citation type="submission" date="2016-10" db="EMBL/GenBank/DDBJ databases">
        <title>Draft genome sequences of four alkaliphilic bacteria belonging to the Anaerobacillus genus.</title>
        <authorList>
            <person name="Bassil N.M."/>
            <person name="Lloyd J.R."/>
        </authorList>
    </citation>
    <scope>NUCLEOTIDE SEQUENCE [LARGE SCALE GENOMIC DNA]</scope>
    <source>
        <strain evidence="6 7">DSM 18345</strain>
    </source>
</reference>
<dbReference type="SMART" id="SM00422">
    <property type="entry name" value="HTH_MERR"/>
    <property type="match status" value="1"/>
</dbReference>
<keyword evidence="4" id="KW-0804">Transcription</keyword>
<dbReference type="InterPro" id="IPR036244">
    <property type="entry name" value="TipA-like_antibiotic-bd"/>
</dbReference>